<dbReference type="EMBL" id="BARS01000056">
    <property type="protein sequence ID" value="GAF71014.1"/>
    <property type="molecule type" value="Genomic_DNA"/>
</dbReference>
<evidence type="ECO:0000259" key="1">
    <source>
        <dbReference type="SMART" id="SM00065"/>
    </source>
</evidence>
<dbReference type="Gene3D" id="3.30.450.40">
    <property type="match status" value="1"/>
</dbReference>
<accession>X0RQ97</accession>
<dbReference type="SMART" id="SM00065">
    <property type="entry name" value="GAF"/>
    <property type="match status" value="1"/>
</dbReference>
<proteinExistence type="predicted"/>
<dbReference type="Pfam" id="PF01590">
    <property type="entry name" value="GAF"/>
    <property type="match status" value="1"/>
</dbReference>
<sequence length="151" mass="16808">MFLDYDVAEETVKQILFKSDAADVLQNVVDYLYKHFDTYSWVGIYLVEGKYLVLGPWNGEQATEHTKIPVGKGVCGSAAQSGKTEVVADVFKDDRYLACFVSTRSEIVVPIKKSGVVVGEIDIDSDVVDVFDKFDVVFLEKIADMLGEHIC</sequence>
<dbReference type="InterPro" id="IPR003018">
    <property type="entry name" value="GAF"/>
</dbReference>
<protein>
    <recommendedName>
        <fullName evidence="1">GAF domain-containing protein</fullName>
    </recommendedName>
</protein>
<dbReference type="AlphaFoldDB" id="X0RQ97"/>
<comment type="caution">
    <text evidence="2">The sequence shown here is derived from an EMBL/GenBank/DDBJ whole genome shotgun (WGS) entry which is preliminary data.</text>
</comment>
<dbReference type="SUPFAM" id="SSF55781">
    <property type="entry name" value="GAF domain-like"/>
    <property type="match status" value="1"/>
</dbReference>
<dbReference type="InterPro" id="IPR029016">
    <property type="entry name" value="GAF-like_dom_sf"/>
</dbReference>
<feature type="domain" description="GAF" evidence="1">
    <location>
        <begin position="20"/>
        <end position="149"/>
    </location>
</feature>
<name>X0RQ97_9ZZZZ</name>
<gene>
    <name evidence="2" type="ORF">S01H1_00178</name>
</gene>
<organism evidence="2">
    <name type="scientific">marine sediment metagenome</name>
    <dbReference type="NCBI Taxonomy" id="412755"/>
    <lineage>
        <taxon>unclassified sequences</taxon>
        <taxon>metagenomes</taxon>
        <taxon>ecological metagenomes</taxon>
    </lineage>
</organism>
<reference evidence="2" key="1">
    <citation type="journal article" date="2014" name="Front. Microbiol.">
        <title>High frequency of phylogenetically diverse reductive dehalogenase-homologous genes in deep subseafloor sedimentary metagenomes.</title>
        <authorList>
            <person name="Kawai M."/>
            <person name="Futagami T."/>
            <person name="Toyoda A."/>
            <person name="Takaki Y."/>
            <person name="Nishi S."/>
            <person name="Hori S."/>
            <person name="Arai W."/>
            <person name="Tsubouchi T."/>
            <person name="Morono Y."/>
            <person name="Uchiyama I."/>
            <person name="Ito T."/>
            <person name="Fujiyama A."/>
            <person name="Inagaki F."/>
            <person name="Takami H."/>
        </authorList>
    </citation>
    <scope>NUCLEOTIDE SEQUENCE</scope>
    <source>
        <strain evidence="2">Expedition CK06-06</strain>
    </source>
</reference>
<evidence type="ECO:0000313" key="2">
    <source>
        <dbReference type="EMBL" id="GAF71014.1"/>
    </source>
</evidence>